<feature type="transmembrane region" description="Helical" evidence="8">
    <location>
        <begin position="446"/>
        <end position="466"/>
    </location>
</feature>
<feature type="transmembrane region" description="Helical" evidence="8">
    <location>
        <begin position="536"/>
        <end position="559"/>
    </location>
</feature>
<feature type="transmembrane region" description="Helical" evidence="8">
    <location>
        <begin position="363"/>
        <end position="383"/>
    </location>
</feature>
<dbReference type="Proteomes" id="UP001565200">
    <property type="component" value="Unassembled WGS sequence"/>
</dbReference>
<comment type="similarity">
    <text evidence="2">Belongs to the resistance-nodulation-cell division (RND) (TC 2.A.6) family.</text>
</comment>
<feature type="transmembrane region" description="Helical" evidence="8">
    <location>
        <begin position="890"/>
        <end position="908"/>
    </location>
</feature>
<evidence type="ECO:0000256" key="6">
    <source>
        <dbReference type="ARBA" id="ARBA00022989"/>
    </source>
</evidence>
<evidence type="ECO:0000256" key="4">
    <source>
        <dbReference type="ARBA" id="ARBA00022475"/>
    </source>
</evidence>
<feature type="transmembrane region" description="Helical" evidence="8">
    <location>
        <begin position="478"/>
        <end position="501"/>
    </location>
</feature>
<keyword evidence="6 8" id="KW-1133">Transmembrane helix</keyword>
<dbReference type="SUPFAM" id="SSF82693">
    <property type="entry name" value="Multidrug efflux transporter AcrB pore domain, PN1, PN2, PC1 and PC2 subdomains"/>
    <property type="match status" value="2"/>
</dbReference>
<gene>
    <name evidence="9" type="ORF">AAK873_00810</name>
</gene>
<evidence type="ECO:0000256" key="7">
    <source>
        <dbReference type="ARBA" id="ARBA00023136"/>
    </source>
</evidence>
<keyword evidence="10" id="KW-1185">Reference proteome</keyword>
<dbReference type="InterPro" id="IPR001036">
    <property type="entry name" value="Acrflvin-R"/>
</dbReference>
<evidence type="ECO:0000313" key="10">
    <source>
        <dbReference type="Proteomes" id="UP001565200"/>
    </source>
</evidence>
<dbReference type="InterPro" id="IPR004763">
    <property type="entry name" value="CusA-like"/>
</dbReference>
<feature type="transmembrane region" description="Helical" evidence="8">
    <location>
        <begin position="993"/>
        <end position="1019"/>
    </location>
</feature>
<proteinExistence type="inferred from homology"/>
<feature type="transmembrane region" description="Helical" evidence="8">
    <location>
        <begin position="962"/>
        <end position="981"/>
    </location>
</feature>
<dbReference type="Gene3D" id="1.20.1640.10">
    <property type="entry name" value="Multidrug efflux transporter AcrB transmembrane domain"/>
    <property type="match status" value="2"/>
</dbReference>
<dbReference type="RefSeq" id="WP_121698952.1">
    <property type="nucleotide sequence ID" value="NZ_JBCLPP010000002.1"/>
</dbReference>
<evidence type="ECO:0000256" key="8">
    <source>
        <dbReference type="SAM" id="Phobius"/>
    </source>
</evidence>
<dbReference type="Gene3D" id="3.30.70.1320">
    <property type="entry name" value="Multidrug efflux transporter AcrB pore domain like"/>
    <property type="match status" value="1"/>
</dbReference>
<accession>A0ABV4CRZ4</accession>
<evidence type="ECO:0000256" key="3">
    <source>
        <dbReference type="ARBA" id="ARBA00022448"/>
    </source>
</evidence>
<reference evidence="9 10" key="1">
    <citation type="submission" date="2024-03" db="EMBL/GenBank/DDBJ databases">
        <title>Mouse gut bacterial collection (mGBC) of GemPharmatech.</title>
        <authorList>
            <person name="He Y."/>
            <person name="Dong L."/>
            <person name="Wu D."/>
            <person name="Gao X."/>
            <person name="Lin Z."/>
        </authorList>
    </citation>
    <scope>NUCLEOTIDE SEQUENCE [LARGE SCALE GENOMIC DNA]</scope>
    <source>
        <strain evidence="9 10">54-13</strain>
    </source>
</reference>
<dbReference type="InterPro" id="IPR027463">
    <property type="entry name" value="AcrB_DN_DC_subdom"/>
</dbReference>
<dbReference type="NCBIfam" id="TIGR00914">
    <property type="entry name" value="2A0601"/>
    <property type="match status" value="1"/>
</dbReference>
<dbReference type="Pfam" id="PF00873">
    <property type="entry name" value="ACR_tran"/>
    <property type="match status" value="1"/>
</dbReference>
<name>A0ABV4CRZ4_9BACT</name>
<comment type="subcellular location">
    <subcellularLocation>
        <location evidence="1">Cell membrane</location>
        <topology evidence="1">Multi-pass membrane protein</topology>
    </subcellularLocation>
</comment>
<dbReference type="Gene3D" id="3.30.70.1430">
    <property type="entry name" value="Multidrug efflux transporter AcrB pore domain"/>
    <property type="match status" value="2"/>
</dbReference>
<dbReference type="SUPFAM" id="SSF82714">
    <property type="entry name" value="Multidrug efflux transporter AcrB TolC docking domain, DN and DC subdomains"/>
    <property type="match status" value="2"/>
</dbReference>
<comment type="caution">
    <text evidence="9">The sequence shown here is derived from an EMBL/GenBank/DDBJ whole genome shotgun (WGS) entry which is preliminary data.</text>
</comment>
<dbReference type="Gene3D" id="3.30.70.1440">
    <property type="entry name" value="Multidrug efflux transporter AcrB pore domain"/>
    <property type="match status" value="1"/>
</dbReference>
<evidence type="ECO:0000256" key="5">
    <source>
        <dbReference type="ARBA" id="ARBA00022692"/>
    </source>
</evidence>
<keyword evidence="3" id="KW-0813">Transport</keyword>
<dbReference type="PANTHER" id="PTHR32063:SF4">
    <property type="entry name" value="SLR6043 PROTEIN"/>
    <property type="match status" value="1"/>
</dbReference>
<feature type="transmembrane region" description="Helical" evidence="8">
    <location>
        <begin position="864"/>
        <end position="883"/>
    </location>
</feature>
<keyword evidence="5 8" id="KW-0812">Transmembrane</keyword>
<evidence type="ECO:0000256" key="1">
    <source>
        <dbReference type="ARBA" id="ARBA00004651"/>
    </source>
</evidence>
<dbReference type="SUPFAM" id="SSF82866">
    <property type="entry name" value="Multidrug efflux transporter AcrB transmembrane domain"/>
    <property type="match status" value="2"/>
</dbReference>
<dbReference type="PRINTS" id="PR00702">
    <property type="entry name" value="ACRIFLAVINRP"/>
</dbReference>
<evidence type="ECO:0000313" key="9">
    <source>
        <dbReference type="EMBL" id="MEY8244151.1"/>
    </source>
</evidence>
<feature type="transmembrane region" description="Helical" evidence="8">
    <location>
        <begin position="389"/>
        <end position="408"/>
    </location>
</feature>
<dbReference type="PANTHER" id="PTHR32063">
    <property type="match status" value="1"/>
</dbReference>
<keyword evidence="7 8" id="KW-0472">Membrane</keyword>
<dbReference type="Gene3D" id="3.30.2090.10">
    <property type="entry name" value="Multidrug efflux transporter AcrB TolC docking domain, DN and DC subdomains"/>
    <property type="match status" value="2"/>
</dbReference>
<dbReference type="EMBL" id="JBCLPP010000002">
    <property type="protein sequence ID" value="MEY8244151.1"/>
    <property type="molecule type" value="Genomic_DNA"/>
</dbReference>
<sequence length="1024" mass="111530">MLNRIIKFSLSNRIVVLILAGLLLLTGTAVLLRMDVDIFPDLNAPTVVVMTEAPGLAPEEVEKLVSFPIETSLNGATDVRRVRSSSATGFSVVWVEFDWGTDIYKARQIVSEKLTEISDALPAGISSPVLGPQSSILGEIFIIGLTADSTSLAELRTIADRTIRPRLLATGGVSQVTVIGGDIKEYQIKLDPERMKYLDVSLDEVIAATEGINTNAAGGIIYDYGNEYLIKGDVNTSSPEDIGMSVVRSDERGVVTVADIADIEVAGKQPRLGLASVEAKPAVLMTVTKQPSTGTIELTENIETELAKLSKSLPGDIKMSTDIFKQSDFIDNSISNLQQSLFEGALFVIIILFFFLMNIRTTLISLVALPMSIIITILVMHFLGLNINTMSLGGIAIAIGSLVDDAIVDVENVYKRIRENHRLPSEKRMNTVKLVYEASKEVRMPIFNSSLIIIASFLPLFFLHGIEGRMLVPLGISFIVALIASTIVALTLTPVLCSYLLKGDDKHLTTESWASRKLKSVYAKALDKAFSFKKGLIISVGALFLISLGVLFTLGRSFLPSFNEGSLTINISALPGISLEESDHIGRIAEEIILSVPEVTTVARKTGRAELDEHSLGANVSEIEAPYVLDGRSRNEMVQELRHKLSEIPGVNIEIGQPISHRIDAMLSGTEAQIAIKLFGDDLENLYTLGSQIKNAASEVPGIVDVNIEQQVGRPQIDIRPRREMLALYGIPVNKFVEFINVALSGQVVSQVYEHGQPYDVTLRIDNERSNSISDISQLMIDTNKGKVPLSSVADILSVTGPNTINRENVSRRIVISANVDGRDLRSAVNDIKAMVDEDVKLPEGYYVAYSGQFESEAEASRTLALTSLGALVIILMLLYSEFKNFKQSLIILINMPLAMIGGILILRCTSGELNIPAIIGFISLMGITTRNGMLLMSRYNNLEAEHYDVMERIIKGSTDRLLPIVMTALTSALALIPLALRGSEPGNEIQSPMAIVILGGLLTSTVLNIFVIPVIYYMTSPKK</sequence>
<feature type="transmembrane region" description="Helical" evidence="8">
    <location>
        <begin position="914"/>
        <end position="930"/>
    </location>
</feature>
<feature type="transmembrane region" description="Helical" evidence="8">
    <location>
        <begin position="337"/>
        <end position="356"/>
    </location>
</feature>
<evidence type="ECO:0000256" key="2">
    <source>
        <dbReference type="ARBA" id="ARBA00010942"/>
    </source>
</evidence>
<organism evidence="9 10">
    <name type="scientific">Heminiphilus faecis</name>
    <dbReference type="NCBI Taxonomy" id="2601703"/>
    <lineage>
        <taxon>Bacteria</taxon>
        <taxon>Pseudomonadati</taxon>
        <taxon>Bacteroidota</taxon>
        <taxon>Bacteroidia</taxon>
        <taxon>Bacteroidales</taxon>
        <taxon>Muribaculaceae</taxon>
        <taxon>Heminiphilus</taxon>
    </lineage>
</organism>
<keyword evidence="4" id="KW-1003">Cell membrane</keyword>
<protein>
    <submittedName>
        <fullName evidence="9">Efflux RND transporter permease subunit</fullName>
    </submittedName>
</protein>